<protein>
    <submittedName>
        <fullName evidence="1">Uncharacterized protein</fullName>
    </submittedName>
</protein>
<name>A0A229UWN4_9BACL</name>
<comment type="caution">
    <text evidence="1">The sequence shown here is derived from an EMBL/GenBank/DDBJ whole genome shotgun (WGS) entry which is preliminary data.</text>
</comment>
<keyword evidence="2" id="KW-1185">Reference proteome</keyword>
<dbReference type="EMBL" id="NMQW01000002">
    <property type="protein sequence ID" value="OXM87733.1"/>
    <property type="molecule type" value="Genomic_DNA"/>
</dbReference>
<evidence type="ECO:0000313" key="1">
    <source>
        <dbReference type="EMBL" id="OXM87733.1"/>
    </source>
</evidence>
<reference evidence="1 2" key="1">
    <citation type="submission" date="2017-07" db="EMBL/GenBank/DDBJ databases">
        <title>Genome sequencing and assembly of Paenibacillus rigui.</title>
        <authorList>
            <person name="Mayilraj S."/>
        </authorList>
    </citation>
    <scope>NUCLEOTIDE SEQUENCE [LARGE SCALE GENOMIC DNA]</scope>
    <source>
        <strain evidence="1 2">JCM 16352</strain>
    </source>
</reference>
<accession>A0A229UWN4</accession>
<gene>
    <name evidence="1" type="ORF">CF651_01020</name>
</gene>
<dbReference type="Proteomes" id="UP000215509">
    <property type="component" value="Unassembled WGS sequence"/>
</dbReference>
<evidence type="ECO:0000313" key="2">
    <source>
        <dbReference type="Proteomes" id="UP000215509"/>
    </source>
</evidence>
<dbReference type="AlphaFoldDB" id="A0A229UWN4"/>
<organism evidence="1 2">
    <name type="scientific">Paenibacillus rigui</name>
    <dbReference type="NCBI Taxonomy" id="554312"/>
    <lineage>
        <taxon>Bacteria</taxon>
        <taxon>Bacillati</taxon>
        <taxon>Bacillota</taxon>
        <taxon>Bacilli</taxon>
        <taxon>Bacillales</taxon>
        <taxon>Paenibacillaceae</taxon>
        <taxon>Paenibacillus</taxon>
    </lineage>
</organism>
<sequence length="67" mass="7493">MHSFVEPDRQVEILVDGVSMVFGKKGQEVTALRDVQFQVVTWFMCRTVLYSMACLLPVTPETGLGNS</sequence>
<proteinExistence type="predicted"/>
<dbReference type="RefSeq" id="WP_094012983.1">
    <property type="nucleotide sequence ID" value="NZ_NMQW01000002.1"/>
</dbReference>